<reference key="1">
    <citation type="journal article" date="2011" name="Mol. Biol. Evol.">
        <title>Unity in variety -- the pan-genome of the Chlamydiae.</title>
        <authorList>
            <person name="Collingro A."/>
            <person name="Tischler P."/>
            <person name="Weinmaier T."/>
            <person name="Penz T."/>
            <person name="Heinz E."/>
            <person name="Brunham R.C."/>
            <person name="Read T.D."/>
            <person name="Bavoil P.M."/>
            <person name="Sachse K."/>
            <person name="Kahane S."/>
            <person name="Friedman M.G."/>
            <person name="Rattei T."/>
            <person name="Myers G.S.A."/>
            <person name="Horn M."/>
        </authorList>
    </citation>
    <scope>NUCLEOTIDE SEQUENCE</scope>
    <source>
        <strain>UV7</strain>
    </source>
</reference>
<dbReference type="AlphaFoldDB" id="F8L002"/>
<protein>
    <submittedName>
        <fullName evidence="1">Uncharacterized protein</fullName>
    </submittedName>
</protein>
<keyword evidence="2" id="KW-1185">Reference proteome</keyword>
<dbReference type="EMBL" id="FR872580">
    <property type="protein sequence ID" value="CCB86512.1"/>
    <property type="molecule type" value="Genomic_DNA"/>
</dbReference>
<name>F8L002_PARAV</name>
<evidence type="ECO:0000313" key="1">
    <source>
        <dbReference type="EMBL" id="CCB86512.1"/>
    </source>
</evidence>
<reference evidence="1 2" key="2">
    <citation type="journal article" date="2011" name="Mol. Biol. Evol.">
        <title>Unity in variety--the pan-genome of the Chlamydiae.</title>
        <authorList>
            <person name="Collingro A."/>
            <person name="Tischler P."/>
            <person name="Weinmaier T."/>
            <person name="Penz T."/>
            <person name="Heinz E."/>
            <person name="Brunham R.C."/>
            <person name="Read T.D."/>
            <person name="Bavoil P.M."/>
            <person name="Sachse K."/>
            <person name="Kahane S."/>
            <person name="Friedman M.G."/>
            <person name="Rattei T."/>
            <person name="Myers G.S."/>
            <person name="Horn M."/>
        </authorList>
    </citation>
    <scope>NUCLEOTIDE SEQUENCE [LARGE SCALE GENOMIC DNA]</scope>
    <source>
        <strain evidence="2">UV7</strain>
    </source>
</reference>
<accession>F8L002</accession>
<organism evidence="1 2">
    <name type="scientific">Parachlamydia acanthamoebae (strain UV7)</name>
    <dbReference type="NCBI Taxonomy" id="765952"/>
    <lineage>
        <taxon>Bacteria</taxon>
        <taxon>Pseudomonadati</taxon>
        <taxon>Chlamydiota</taxon>
        <taxon>Chlamydiia</taxon>
        <taxon>Parachlamydiales</taxon>
        <taxon>Parachlamydiaceae</taxon>
        <taxon>Parachlamydia</taxon>
    </lineage>
</organism>
<gene>
    <name evidence="1" type="ordered locus">PUV_15620</name>
</gene>
<proteinExistence type="predicted"/>
<dbReference type="KEGG" id="puv:PUV_15620"/>
<dbReference type="Proteomes" id="UP000000495">
    <property type="component" value="Chromosome"/>
</dbReference>
<dbReference type="STRING" id="765952.PUV_15620"/>
<sequence length="38" mass="4771">MFEKNKKKLAKTFFTTIWHLNLEMQNVHMKYQEHSFLK</sequence>
<dbReference type="HOGENOM" id="CLU_3331104_0_0_0"/>
<evidence type="ECO:0000313" key="2">
    <source>
        <dbReference type="Proteomes" id="UP000000495"/>
    </source>
</evidence>